<protein>
    <submittedName>
        <fullName evidence="1">Uncharacterized protein</fullName>
    </submittedName>
</protein>
<dbReference type="InterPro" id="IPR036102">
    <property type="entry name" value="OsmC/Ohrsf"/>
</dbReference>
<organism evidence="1 2">
    <name type="scientific">Candidatus Thermoflexus japonica</name>
    <dbReference type="NCBI Taxonomy" id="2035417"/>
    <lineage>
        <taxon>Bacteria</taxon>
        <taxon>Bacillati</taxon>
        <taxon>Chloroflexota</taxon>
        <taxon>Thermoflexia</taxon>
        <taxon>Thermoflexales</taxon>
        <taxon>Thermoflexaceae</taxon>
        <taxon>Thermoflexus</taxon>
    </lineage>
</organism>
<reference evidence="2" key="1">
    <citation type="submission" date="2017-09" db="EMBL/GenBank/DDBJ databases">
        <title>Metaegenomics of thermophilic ammonia-oxidizing enrichment culture.</title>
        <authorList>
            <person name="Kato S."/>
            <person name="Suzuki K."/>
        </authorList>
    </citation>
    <scope>NUCLEOTIDE SEQUENCE [LARGE SCALE GENOMIC DNA]</scope>
</reference>
<gene>
    <name evidence="1" type="ORF">HRbin22_00998</name>
</gene>
<evidence type="ECO:0000313" key="2">
    <source>
        <dbReference type="Proteomes" id="UP000236642"/>
    </source>
</evidence>
<dbReference type="Proteomes" id="UP000236642">
    <property type="component" value="Unassembled WGS sequence"/>
</dbReference>
<dbReference type="EMBL" id="BEHY01000017">
    <property type="protein sequence ID" value="GBD08757.1"/>
    <property type="molecule type" value="Genomic_DNA"/>
</dbReference>
<name>A0A2H5Y5N0_9CHLR</name>
<dbReference type="AlphaFoldDB" id="A0A2H5Y5N0"/>
<evidence type="ECO:0000313" key="1">
    <source>
        <dbReference type="EMBL" id="GBD08757.1"/>
    </source>
</evidence>
<sequence>MGEIEKENHVLVLRRIHVTYYLRIAPSQVEIARRVHGFHVDYCPVARTIRNCVAITTALELFLEESSGT</sequence>
<proteinExistence type="predicted"/>
<accession>A0A2H5Y5N0</accession>
<comment type="caution">
    <text evidence="1">The sequence shown here is derived from an EMBL/GenBank/DDBJ whole genome shotgun (WGS) entry which is preliminary data.</text>
</comment>
<dbReference type="Gene3D" id="3.30.300.20">
    <property type="match status" value="1"/>
</dbReference>
<dbReference type="InterPro" id="IPR015946">
    <property type="entry name" value="KH_dom-like_a/b"/>
</dbReference>
<dbReference type="SUPFAM" id="SSF82784">
    <property type="entry name" value="OsmC-like"/>
    <property type="match status" value="1"/>
</dbReference>